<dbReference type="EMBL" id="SMFX01000001">
    <property type="protein sequence ID" value="TCK17674.1"/>
    <property type="molecule type" value="Genomic_DNA"/>
</dbReference>
<dbReference type="SUPFAM" id="SSF52540">
    <property type="entry name" value="P-loop containing nucleoside triphosphate hydrolases"/>
    <property type="match status" value="1"/>
</dbReference>
<dbReference type="InterPro" id="IPR007696">
    <property type="entry name" value="DNA_mismatch_repair_MutS_core"/>
</dbReference>
<dbReference type="Pfam" id="PF05188">
    <property type="entry name" value="MutS_II"/>
    <property type="match status" value="1"/>
</dbReference>
<dbReference type="InterPro" id="IPR045076">
    <property type="entry name" value="MutS"/>
</dbReference>
<dbReference type="NCBIfam" id="TIGR01070">
    <property type="entry name" value="mutS1"/>
    <property type="match status" value="1"/>
</dbReference>
<dbReference type="InterPro" id="IPR027417">
    <property type="entry name" value="P-loop_NTPase"/>
</dbReference>
<dbReference type="InterPro" id="IPR007861">
    <property type="entry name" value="DNA_mismatch_repair_MutS_clamp"/>
</dbReference>
<keyword evidence="7 9" id="KW-0234">DNA repair</keyword>
<comment type="function">
    <text evidence="8 9">This protein is involved in the repair of mismatches in DNA. It is possible that it carries out the mismatch recognition step. This protein has a weak ATPase activity.</text>
</comment>
<evidence type="ECO:0000256" key="4">
    <source>
        <dbReference type="ARBA" id="ARBA00022763"/>
    </source>
</evidence>
<dbReference type="PANTHER" id="PTHR11361:SF34">
    <property type="entry name" value="DNA MISMATCH REPAIR PROTEIN MSH1, MITOCHONDRIAL"/>
    <property type="match status" value="1"/>
</dbReference>
<dbReference type="HAMAP" id="MF_00096">
    <property type="entry name" value="MutS"/>
    <property type="match status" value="1"/>
</dbReference>
<name>A0A4R1H782_9GAMM</name>
<evidence type="ECO:0000313" key="13">
    <source>
        <dbReference type="Proteomes" id="UP000295707"/>
    </source>
</evidence>
<dbReference type="InterPro" id="IPR007860">
    <property type="entry name" value="DNA_mmatch_repair_MutS_con_dom"/>
</dbReference>
<keyword evidence="13" id="KW-1185">Reference proteome</keyword>
<dbReference type="FunFam" id="3.40.50.300:FF:000283">
    <property type="entry name" value="DNA mismatch repair protein MutS"/>
    <property type="match status" value="1"/>
</dbReference>
<dbReference type="Gene3D" id="1.10.1420.10">
    <property type="match status" value="2"/>
</dbReference>
<gene>
    <name evidence="9" type="primary">mutS</name>
    <name evidence="12" type="ORF">DFR30_0912</name>
</gene>
<dbReference type="InterPro" id="IPR007695">
    <property type="entry name" value="DNA_mismatch_repair_MutS-lik_N"/>
</dbReference>
<organism evidence="12 13">
    <name type="scientific">Thiogranum longum</name>
    <dbReference type="NCBI Taxonomy" id="1537524"/>
    <lineage>
        <taxon>Bacteria</taxon>
        <taxon>Pseudomonadati</taxon>
        <taxon>Pseudomonadota</taxon>
        <taxon>Gammaproteobacteria</taxon>
        <taxon>Chromatiales</taxon>
        <taxon>Ectothiorhodospiraceae</taxon>
        <taxon>Thiogranum</taxon>
    </lineage>
</organism>
<dbReference type="Gene3D" id="3.40.50.300">
    <property type="entry name" value="P-loop containing nucleotide triphosphate hydrolases"/>
    <property type="match status" value="1"/>
</dbReference>
<keyword evidence="3 9" id="KW-0547">Nucleotide-binding</keyword>
<proteinExistence type="inferred from homology"/>
<dbReference type="Gene3D" id="3.40.1170.10">
    <property type="entry name" value="DNA repair protein MutS, domain I"/>
    <property type="match status" value="1"/>
</dbReference>
<dbReference type="SUPFAM" id="SSF55271">
    <property type="entry name" value="DNA repair protein MutS, domain I"/>
    <property type="match status" value="1"/>
</dbReference>
<sequence>MAGASIGLDWRTMSAAPETRKHTPMMQQYLGIKAEHPDILVLYRMGDFYELFYEDARRAAELLDITLTARGQSAGEPIPMAGVPVHSIEQYLAKLVRLGESIAICEQIGDPATSKGPVERKVVRIVTPGTLTEEALLDDRRDNLLVALHRDDEGYYGLAALDLSAARFTVQEFNGEDALLGEVARLQPAELLVSEALTLPPALHQRAGLRRLPPWHFDTRSAAEQLNQQFGTHDLSGFGCQDMPVAVGAAGALLQYVKDTQRAALPHLRGMHTERHEDSVILDAATRRNLELDQAQSGEKKHSLIAVLDKSVTAMGGRMLRRWLHRPLRDRDTLARRHQCIDSLLQANLFESLRESLRGSCDLERILSRIALRSARPRDLSALRDTLARLPDLQQLLRSDSDPLLGQLSSRIGEHPKLVKLLRRAIPDIPPALVRDGGVIATGYDEELDELRRLSEQSDQILLDMEARERERSGINALKIRYNRVHGYYIEVSKLQADKVPDDYQRRQTLKGVERYITPELKQHEDKVLSARSKSLEREKQLYEQLLELLMERLQPLTACAEGLASLDVLTTLAERAERLGWSRPVLCDEPGIVIRGGRHPVIEQCSDDPFVPNDVRLDDKQRMLVITGPNMGGKSTYMRQTALVVLMACMGSFVPADAAEIGPVDRIFTRIGASDDLVSGRSTFMVEMTETANILNNATDRSLVLMDEIGRGTSTYDGLSLAWAVARELAAIGAWTLFATHYFELTSLPEECNGIANVHLDAVEHGDRIVFLHTVKEGPASRSYGLQVAALAGVPEKVLIEARKQLQLLENKLHQQAVADSDTTQIDLFPGDREHPLAEAFQGIDPDNLTPRQALELLYKLKELST</sequence>
<dbReference type="AlphaFoldDB" id="A0A4R1H782"/>
<evidence type="ECO:0000256" key="5">
    <source>
        <dbReference type="ARBA" id="ARBA00022840"/>
    </source>
</evidence>
<evidence type="ECO:0000256" key="7">
    <source>
        <dbReference type="ARBA" id="ARBA00023204"/>
    </source>
</evidence>
<dbReference type="SUPFAM" id="SSF48334">
    <property type="entry name" value="DNA repair protein MutS, domain III"/>
    <property type="match status" value="1"/>
</dbReference>
<comment type="similarity">
    <text evidence="1 9 10">Belongs to the DNA mismatch repair MutS family.</text>
</comment>
<dbReference type="GO" id="GO:0006298">
    <property type="term" value="P:mismatch repair"/>
    <property type="evidence" value="ECO:0007669"/>
    <property type="project" value="UniProtKB-UniRule"/>
</dbReference>
<dbReference type="FunFam" id="3.40.1170.10:FF:000001">
    <property type="entry name" value="DNA mismatch repair protein MutS"/>
    <property type="match status" value="1"/>
</dbReference>
<evidence type="ECO:0000256" key="8">
    <source>
        <dbReference type="ARBA" id="ARBA00024647"/>
    </source>
</evidence>
<dbReference type="InterPro" id="IPR005748">
    <property type="entry name" value="DNA_mismatch_repair_MutS"/>
</dbReference>
<dbReference type="Pfam" id="PF01624">
    <property type="entry name" value="MutS_I"/>
    <property type="match status" value="1"/>
</dbReference>
<dbReference type="GO" id="GO:0005524">
    <property type="term" value="F:ATP binding"/>
    <property type="evidence" value="ECO:0007669"/>
    <property type="project" value="UniProtKB-UniRule"/>
</dbReference>
<dbReference type="Gene3D" id="6.10.140.430">
    <property type="match status" value="1"/>
</dbReference>
<dbReference type="SUPFAM" id="SSF53150">
    <property type="entry name" value="DNA repair protein MutS, domain II"/>
    <property type="match status" value="1"/>
</dbReference>
<dbReference type="GO" id="GO:0005829">
    <property type="term" value="C:cytosol"/>
    <property type="evidence" value="ECO:0007669"/>
    <property type="project" value="TreeGrafter"/>
</dbReference>
<dbReference type="Pfam" id="PF05190">
    <property type="entry name" value="MutS_IV"/>
    <property type="match status" value="1"/>
</dbReference>
<feature type="domain" description="DNA mismatch repair proteins mutS family" evidence="11">
    <location>
        <begin position="703"/>
        <end position="719"/>
    </location>
</feature>
<dbReference type="Pfam" id="PF05192">
    <property type="entry name" value="MutS_III"/>
    <property type="match status" value="1"/>
</dbReference>
<evidence type="ECO:0000256" key="3">
    <source>
        <dbReference type="ARBA" id="ARBA00022741"/>
    </source>
</evidence>
<dbReference type="PIRSF" id="PIRSF037677">
    <property type="entry name" value="DNA_mis_repair_Msh6"/>
    <property type="match status" value="1"/>
</dbReference>
<dbReference type="InterPro" id="IPR016151">
    <property type="entry name" value="DNA_mismatch_repair_MutS_N"/>
</dbReference>
<dbReference type="NCBIfam" id="NF003810">
    <property type="entry name" value="PRK05399.1"/>
    <property type="match status" value="1"/>
</dbReference>
<reference evidence="12 13" key="1">
    <citation type="submission" date="2019-03" db="EMBL/GenBank/DDBJ databases">
        <title>Genomic Encyclopedia of Type Strains, Phase IV (KMG-IV): sequencing the most valuable type-strain genomes for metagenomic binning, comparative biology and taxonomic classification.</title>
        <authorList>
            <person name="Goeker M."/>
        </authorList>
    </citation>
    <scope>NUCLEOTIDE SEQUENCE [LARGE SCALE GENOMIC DNA]</scope>
    <source>
        <strain evidence="12 13">DSM 19610</strain>
    </source>
</reference>
<evidence type="ECO:0000256" key="2">
    <source>
        <dbReference type="ARBA" id="ARBA00021982"/>
    </source>
</evidence>
<dbReference type="Proteomes" id="UP000295707">
    <property type="component" value="Unassembled WGS sequence"/>
</dbReference>
<keyword evidence="4 9" id="KW-0227">DNA damage</keyword>
<dbReference type="SMART" id="SM00533">
    <property type="entry name" value="MUTSd"/>
    <property type="match status" value="1"/>
</dbReference>
<dbReference type="InterPro" id="IPR036678">
    <property type="entry name" value="MutS_con_dom_sf"/>
</dbReference>
<dbReference type="PANTHER" id="PTHR11361">
    <property type="entry name" value="DNA MISMATCH REPAIR PROTEIN MUTS FAMILY MEMBER"/>
    <property type="match status" value="1"/>
</dbReference>
<dbReference type="GO" id="GO:0140664">
    <property type="term" value="F:ATP-dependent DNA damage sensor activity"/>
    <property type="evidence" value="ECO:0007669"/>
    <property type="project" value="InterPro"/>
</dbReference>
<evidence type="ECO:0000256" key="10">
    <source>
        <dbReference type="RuleBase" id="RU003756"/>
    </source>
</evidence>
<dbReference type="FunFam" id="1.10.1420.10:FF:000002">
    <property type="entry name" value="DNA mismatch repair protein MutS"/>
    <property type="match status" value="1"/>
</dbReference>
<dbReference type="InterPro" id="IPR017261">
    <property type="entry name" value="DNA_mismatch_repair_MutS/MSH"/>
</dbReference>
<evidence type="ECO:0000256" key="9">
    <source>
        <dbReference type="HAMAP-Rule" id="MF_00096"/>
    </source>
</evidence>
<dbReference type="SMART" id="SM00534">
    <property type="entry name" value="MUTSac"/>
    <property type="match status" value="1"/>
</dbReference>
<dbReference type="InterPro" id="IPR000432">
    <property type="entry name" value="DNA_mismatch_repair_MutS_C"/>
</dbReference>
<dbReference type="GO" id="GO:0003684">
    <property type="term" value="F:damaged DNA binding"/>
    <property type="evidence" value="ECO:0007669"/>
    <property type="project" value="UniProtKB-UniRule"/>
</dbReference>
<evidence type="ECO:0000256" key="6">
    <source>
        <dbReference type="ARBA" id="ARBA00023125"/>
    </source>
</evidence>
<dbReference type="PROSITE" id="PS00486">
    <property type="entry name" value="DNA_MISMATCH_REPAIR_2"/>
    <property type="match status" value="1"/>
</dbReference>
<feature type="binding site" evidence="9">
    <location>
        <begin position="629"/>
        <end position="636"/>
    </location>
    <ligand>
        <name>ATP</name>
        <dbReference type="ChEBI" id="CHEBI:30616"/>
    </ligand>
</feature>
<dbReference type="CDD" id="cd03284">
    <property type="entry name" value="ABC_MutS1"/>
    <property type="match status" value="1"/>
</dbReference>
<evidence type="ECO:0000259" key="11">
    <source>
        <dbReference type="PROSITE" id="PS00486"/>
    </source>
</evidence>
<comment type="caution">
    <text evidence="12">The sequence shown here is derived from an EMBL/GenBank/DDBJ whole genome shotgun (WGS) entry which is preliminary data.</text>
</comment>
<dbReference type="InterPro" id="IPR036187">
    <property type="entry name" value="DNA_mismatch_repair_MutS_sf"/>
</dbReference>
<keyword evidence="6 9" id="KW-0238">DNA-binding</keyword>
<evidence type="ECO:0000256" key="1">
    <source>
        <dbReference type="ARBA" id="ARBA00006271"/>
    </source>
</evidence>
<dbReference type="GO" id="GO:0030983">
    <property type="term" value="F:mismatched DNA binding"/>
    <property type="evidence" value="ECO:0007669"/>
    <property type="project" value="InterPro"/>
</dbReference>
<keyword evidence="5 9" id="KW-0067">ATP-binding</keyword>
<protein>
    <recommendedName>
        <fullName evidence="2 9">DNA mismatch repair protein MutS</fullName>
    </recommendedName>
</protein>
<accession>A0A4R1H782</accession>
<evidence type="ECO:0000313" key="12">
    <source>
        <dbReference type="EMBL" id="TCK17674.1"/>
    </source>
</evidence>
<dbReference type="Pfam" id="PF00488">
    <property type="entry name" value="MutS_V"/>
    <property type="match status" value="1"/>
</dbReference>
<dbReference type="Gene3D" id="3.30.420.110">
    <property type="entry name" value="MutS, connector domain"/>
    <property type="match status" value="1"/>
</dbReference>